<evidence type="ECO:0008006" key="3">
    <source>
        <dbReference type="Google" id="ProtNLM"/>
    </source>
</evidence>
<dbReference type="EMBL" id="AZDL01000026">
    <property type="protein sequence ID" value="KRK92490.1"/>
    <property type="molecule type" value="Genomic_DNA"/>
</dbReference>
<gene>
    <name evidence="1" type="ORF">FC08_GL000761</name>
</gene>
<proteinExistence type="predicted"/>
<protein>
    <recommendedName>
        <fullName evidence="3">Phage protein</fullName>
    </recommendedName>
</protein>
<evidence type="ECO:0000313" key="2">
    <source>
        <dbReference type="Proteomes" id="UP000050828"/>
    </source>
</evidence>
<comment type="caution">
    <text evidence="1">The sequence shown here is derived from an EMBL/GenBank/DDBJ whole genome shotgun (WGS) entry which is preliminary data.</text>
</comment>
<sequence length="118" mass="13906">MDNIRGQSLAIVPIYTFAIPEDYQKNESNPVIRVTPVPKEDAHYADNERFLVETFVQVDFWINRKDTSGLALMQDLIYQELHKNGYERYQPERSIDPDYTEQIMVTGLFRGRIYNEQS</sequence>
<name>A0AAJ0PCE3_LATCU</name>
<reference evidence="1 2" key="1">
    <citation type="journal article" date="2015" name="Genome Announc.">
        <title>Expanding the biotechnology potential of lactobacilli through comparative genomics of 213 strains and associated genera.</title>
        <authorList>
            <person name="Sun Z."/>
            <person name="Harris H.M."/>
            <person name="McCann A."/>
            <person name="Guo C."/>
            <person name="Argimon S."/>
            <person name="Zhang W."/>
            <person name="Yang X."/>
            <person name="Jeffery I.B."/>
            <person name="Cooney J.C."/>
            <person name="Kagawa T.F."/>
            <person name="Liu W."/>
            <person name="Song Y."/>
            <person name="Salvetti E."/>
            <person name="Wrobel A."/>
            <person name="Rasinkangas P."/>
            <person name="Parkhill J."/>
            <person name="Rea M.C."/>
            <person name="O'Sullivan O."/>
            <person name="Ritari J."/>
            <person name="Douillard F.P."/>
            <person name="Paul Ross R."/>
            <person name="Yang R."/>
            <person name="Briner A.E."/>
            <person name="Felis G.E."/>
            <person name="de Vos W.M."/>
            <person name="Barrangou R."/>
            <person name="Klaenhammer T.R."/>
            <person name="Caufield P.W."/>
            <person name="Cui Y."/>
            <person name="Zhang H."/>
            <person name="O'Toole P.W."/>
        </authorList>
    </citation>
    <scope>NUCLEOTIDE SEQUENCE [LARGE SCALE GENOMIC DNA]</scope>
    <source>
        <strain evidence="1 2">DSM 20019</strain>
    </source>
</reference>
<organism evidence="1 2">
    <name type="scientific">Latilactobacillus curvatus JCM 1096 = DSM 20019</name>
    <dbReference type="NCBI Taxonomy" id="1293592"/>
    <lineage>
        <taxon>Bacteria</taxon>
        <taxon>Bacillati</taxon>
        <taxon>Bacillota</taxon>
        <taxon>Bacilli</taxon>
        <taxon>Lactobacillales</taxon>
        <taxon>Lactobacillaceae</taxon>
        <taxon>Latilactobacillus</taxon>
    </lineage>
</organism>
<dbReference type="Proteomes" id="UP000050828">
    <property type="component" value="Unassembled WGS sequence"/>
</dbReference>
<accession>A0AAJ0PCE3</accession>
<dbReference type="AlphaFoldDB" id="A0AAJ0PCE3"/>
<evidence type="ECO:0000313" key="1">
    <source>
        <dbReference type="EMBL" id="KRK92490.1"/>
    </source>
</evidence>